<name>A0ABU0YXA2_9MICO</name>
<protein>
    <submittedName>
        <fullName evidence="1">Uncharacterized protein</fullName>
    </submittedName>
</protein>
<evidence type="ECO:0000313" key="1">
    <source>
        <dbReference type="EMBL" id="MDQ7876949.1"/>
    </source>
</evidence>
<evidence type="ECO:0000313" key="2">
    <source>
        <dbReference type="Proteomes" id="UP001235133"/>
    </source>
</evidence>
<dbReference type="Proteomes" id="UP001235133">
    <property type="component" value="Unassembled WGS sequence"/>
</dbReference>
<gene>
    <name evidence="1" type="ORF">Q9R08_03075</name>
</gene>
<organism evidence="1 2">
    <name type="scientific">Microbacterium psychrotolerans</name>
    <dbReference type="NCBI Taxonomy" id="3068321"/>
    <lineage>
        <taxon>Bacteria</taxon>
        <taxon>Bacillati</taxon>
        <taxon>Actinomycetota</taxon>
        <taxon>Actinomycetes</taxon>
        <taxon>Micrococcales</taxon>
        <taxon>Microbacteriaceae</taxon>
        <taxon>Microbacterium</taxon>
    </lineage>
</organism>
<proteinExistence type="predicted"/>
<dbReference type="RefSeq" id="WP_308866351.1">
    <property type="nucleotide sequence ID" value="NZ_JAVFWO010000001.1"/>
</dbReference>
<reference evidence="1 2" key="1">
    <citation type="submission" date="2023-08" db="EMBL/GenBank/DDBJ databases">
        <title>Microbacterium psychrotolerans sp. nov., a psychrotolerant bacterium isolated from soil in Heilongjiang Province, China.</title>
        <authorList>
            <person name="An P."/>
            <person name="Zhao D."/>
            <person name="Xiang H."/>
        </authorList>
    </citation>
    <scope>NUCLEOTIDE SEQUENCE [LARGE SCALE GENOMIC DNA]</scope>
    <source>
        <strain evidence="1 2">QXD-8</strain>
    </source>
</reference>
<comment type="caution">
    <text evidence="1">The sequence shown here is derived from an EMBL/GenBank/DDBJ whole genome shotgun (WGS) entry which is preliminary data.</text>
</comment>
<sequence length="93" mass="9840">MWRFWSTMRVLSSRARESADTDHLPFELSTPDEFLCVVDDLAGAAVRNLGLELVRRGGADARSAVGPLTHALSAAGCPAFAGRVRARLGASGA</sequence>
<accession>A0ABU0YXA2</accession>
<keyword evidence="2" id="KW-1185">Reference proteome</keyword>
<dbReference type="EMBL" id="JAVFWO010000001">
    <property type="protein sequence ID" value="MDQ7876949.1"/>
    <property type="molecule type" value="Genomic_DNA"/>
</dbReference>